<dbReference type="OrthoDB" id="6270329at2759"/>
<dbReference type="InterPro" id="IPR033347">
    <property type="entry name" value="Di19"/>
</dbReference>
<name>A0A2R6P5T2_ACTCC</name>
<dbReference type="STRING" id="1590841.A0A2R6P5T2"/>
<dbReference type="OMA" id="CCHIDLD"/>
<dbReference type="Pfam" id="PF14571">
    <property type="entry name" value="Di19_C"/>
    <property type="match status" value="1"/>
</dbReference>
<reference evidence="5" key="2">
    <citation type="journal article" date="2018" name="BMC Genomics">
        <title>A manually annotated Actinidia chinensis var. chinensis (kiwifruit) genome highlights the challenges associated with draft genomes and gene prediction in plants.</title>
        <authorList>
            <person name="Pilkington S.M."/>
            <person name="Crowhurst R."/>
            <person name="Hilario E."/>
            <person name="Nardozza S."/>
            <person name="Fraser L."/>
            <person name="Peng Y."/>
            <person name="Gunaseelan K."/>
            <person name="Simpson R."/>
            <person name="Tahir J."/>
            <person name="Deroles S.C."/>
            <person name="Templeton K."/>
            <person name="Luo Z."/>
            <person name="Davy M."/>
            <person name="Cheng C."/>
            <person name="McNeilage M."/>
            <person name="Scaglione D."/>
            <person name="Liu Y."/>
            <person name="Zhang Q."/>
            <person name="Datson P."/>
            <person name="De Silva N."/>
            <person name="Gardiner S.E."/>
            <person name="Bassett H."/>
            <person name="Chagne D."/>
            <person name="McCallum J."/>
            <person name="Dzierzon H."/>
            <person name="Deng C."/>
            <person name="Wang Y.Y."/>
            <person name="Barron L."/>
            <person name="Manako K."/>
            <person name="Bowen J."/>
            <person name="Foster T.M."/>
            <person name="Erridge Z.A."/>
            <person name="Tiffin H."/>
            <person name="Waite C.N."/>
            <person name="Davies K.M."/>
            <person name="Grierson E.P."/>
            <person name="Laing W.A."/>
            <person name="Kirk R."/>
            <person name="Chen X."/>
            <person name="Wood M."/>
            <person name="Montefiori M."/>
            <person name="Brummell D.A."/>
            <person name="Schwinn K.E."/>
            <person name="Catanach A."/>
            <person name="Fullerton C."/>
            <person name="Li D."/>
            <person name="Meiyalaghan S."/>
            <person name="Nieuwenhuizen N."/>
            <person name="Read N."/>
            <person name="Prakash R."/>
            <person name="Hunter D."/>
            <person name="Zhang H."/>
            <person name="McKenzie M."/>
            <person name="Knabel M."/>
            <person name="Harris A."/>
            <person name="Allan A.C."/>
            <person name="Gleave A."/>
            <person name="Chen A."/>
            <person name="Janssen B.J."/>
            <person name="Plunkett B."/>
            <person name="Ampomah-Dwamena C."/>
            <person name="Voogd C."/>
            <person name="Leif D."/>
            <person name="Lafferty D."/>
            <person name="Souleyre E.J.F."/>
            <person name="Varkonyi-Gasic E."/>
            <person name="Gambi F."/>
            <person name="Hanley J."/>
            <person name="Yao J.L."/>
            <person name="Cheung J."/>
            <person name="David K.M."/>
            <person name="Warren B."/>
            <person name="Marsh K."/>
            <person name="Snowden K.C."/>
            <person name="Lin-Wang K."/>
            <person name="Brian L."/>
            <person name="Martinez-Sanchez M."/>
            <person name="Wang M."/>
            <person name="Ileperuma N."/>
            <person name="Macnee N."/>
            <person name="Campin R."/>
            <person name="McAtee P."/>
            <person name="Drummond R.S.M."/>
            <person name="Espley R.V."/>
            <person name="Ireland H.S."/>
            <person name="Wu R."/>
            <person name="Atkinson R.G."/>
            <person name="Karunairetnam S."/>
            <person name="Bulley S."/>
            <person name="Chunkath S."/>
            <person name="Hanley Z."/>
            <person name="Storey R."/>
            <person name="Thrimawithana A.H."/>
            <person name="Thomson S."/>
            <person name="David C."/>
            <person name="Testolin R."/>
            <person name="Huang H."/>
            <person name="Hellens R.P."/>
            <person name="Schaffer R.J."/>
        </authorList>
    </citation>
    <scope>NUCLEOTIDE SEQUENCE [LARGE SCALE GENOMIC DNA]</scope>
    <source>
        <strain evidence="5">cv. Red5</strain>
    </source>
</reference>
<protein>
    <submittedName>
        <fullName evidence="4">Protein DEHYDRATION-INDUCED 19 like</fullName>
    </submittedName>
</protein>
<reference evidence="4 5" key="1">
    <citation type="submission" date="2017-07" db="EMBL/GenBank/DDBJ databases">
        <title>An improved, manually edited Actinidia chinensis var. chinensis (kiwifruit) genome highlights the challenges associated with draft genomes and gene prediction in plants.</title>
        <authorList>
            <person name="Pilkington S."/>
            <person name="Crowhurst R."/>
            <person name="Hilario E."/>
            <person name="Nardozza S."/>
            <person name="Fraser L."/>
            <person name="Peng Y."/>
            <person name="Gunaseelan K."/>
            <person name="Simpson R."/>
            <person name="Tahir J."/>
            <person name="Deroles S."/>
            <person name="Templeton K."/>
            <person name="Luo Z."/>
            <person name="Davy M."/>
            <person name="Cheng C."/>
            <person name="Mcneilage M."/>
            <person name="Scaglione D."/>
            <person name="Liu Y."/>
            <person name="Zhang Q."/>
            <person name="Datson P."/>
            <person name="De Silva N."/>
            <person name="Gardiner S."/>
            <person name="Bassett H."/>
            <person name="Chagne D."/>
            <person name="Mccallum J."/>
            <person name="Dzierzon H."/>
            <person name="Deng C."/>
            <person name="Wang Y.-Y."/>
            <person name="Barron N."/>
            <person name="Manako K."/>
            <person name="Bowen J."/>
            <person name="Foster T."/>
            <person name="Erridge Z."/>
            <person name="Tiffin H."/>
            <person name="Waite C."/>
            <person name="Davies K."/>
            <person name="Grierson E."/>
            <person name="Laing W."/>
            <person name="Kirk R."/>
            <person name="Chen X."/>
            <person name="Wood M."/>
            <person name="Montefiori M."/>
            <person name="Brummell D."/>
            <person name="Schwinn K."/>
            <person name="Catanach A."/>
            <person name="Fullerton C."/>
            <person name="Li D."/>
            <person name="Meiyalaghan S."/>
            <person name="Nieuwenhuizen N."/>
            <person name="Read N."/>
            <person name="Prakash R."/>
            <person name="Hunter D."/>
            <person name="Zhang H."/>
            <person name="Mckenzie M."/>
            <person name="Knabel M."/>
            <person name="Harris A."/>
            <person name="Allan A."/>
            <person name="Chen A."/>
            <person name="Janssen B."/>
            <person name="Plunkett B."/>
            <person name="Dwamena C."/>
            <person name="Voogd C."/>
            <person name="Leif D."/>
            <person name="Lafferty D."/>
            <person name="Souleyre E."/>
            <person name="Varkonyi-Gasic E."/>
            <person name="Gambi F."/>
            <person name="Hanley J."/>
            <person name="Yao J.-L."/>
            <person name="Cheung J."/>
            <person name="David K."/>
            <person name="Warren B."/>
            <person name="Marsh K."/>
            <person name="Snowden K."/>
            <person name="Lin-Wang K."/>
            <person name="Brian L."/>
            <person name="Martinez-Sanchez M."/>
            <person name="Wang M."/>
            <person name="Ileperuma N."/>
            <person name="Macnee N."/>
            <person name="Campin R."/>
            <person name="Mcatee P."/>
            <person name="Drummond R."/>
            <person name="Espley R."/>
            <person name="Ireland H."/>
            <person name="Wu R."/>
            <person name="Atkinson R."/>
            <person name="Karunairetnam S."/>
            <person name="Bulley S."/>
            <person name="Chunkath S."/>
            <person name="Hanley Z."/>
            <person name="Storey R."/>
            <person name="Thrimawithana A."/>
            <person name="Thomson S."/>
            <person name="David C."/>
            <person name="Testolin R."/>
        </authorList>
    </citation>
    <scope>NUCLEOTIDE SEQUENCE [LARGE SCALE GENOMIC DNA]</scope>
    <source>
        <strain evidence="5">cv. Red5</strain>
        <tissue evidence="4">Young leaf</tissue>
    </source>
</reference>
<evidence type="ECO:0000259" key="2">
    <source>
        <dbReference type="Pfam" id="PF05605"/>
    </source>
</evidence>
<evidence type="ECO:0000313" key="4">
    <source>
        <dbReference type="EMBL" id="PSR85969.1"/>
    </source>
</evidence>
<proteinExistence type="inferred from homology"/>
<gene>
    <name evidence="4" type="ORF">CEY00_Acc31568</name>
</gene>
<sequence length="217" mass="24311">MDEETRYFGLSAPSKHTIDLHIDVEDESEEEEGDLKQDYVCPFCLEDFDLVGFCCHIDSGHSIEAKSGICPICAKRVGINMAVHIITQHGSILKISFKKKLRGGGSHSISTLALLRKISDDEHLETFVEESSRVVSSSNMTADSLLSSFIYNPLPADEPESLHSSFTTEAKFIETGSDNDMLARHPSPLPNKDEEEKTQRLEFIQGLLYSTIFRHDF</sequence>
<evidence type="ECO:0000313" key="5">
    <source>
        <dbReference type="Proteomes" id="UP000241394"/>
    </source>
</evidence>
<dbReference type="InParanoid" id="A0A2R6P5T2"/>
<dbReference type="Proteomes" id="UP000241394">
    <property type="component" value="Chromosome LG28"/>
</dbReference>
<dbReference type="PANTHER" id="PTHR31875">
    <property type="entry name" value="PROTEIN DEHYDRATION-INDUCED 19"/>
    <property type="match status" value="1"/>
</dbReference>
<dbReference type="Gramene" id="PSR85969">
    <property type="protein sequence ID" value="PSR85969"/>
    <property type="gene ID" value="CEY00_Acc31568"/>
</dbReference>
<accession>A0A2R6P5T2</accession>
<feature type="domain" description="Di19 C-terminal" evidence="3">
    <location>
        <begin position="113"/>
        <end position="212"/>
    </location>
</feature>
<dbReference type="AlphaFoldDB" id="A0A2R6P5T2"/>
<evidence type="ECO:0000256" key="1">
    <source>
        <dbReference type="ARBA" id="ARBA00007109"/>
    </source>
</evidence>
<comment type="caution">
    <text evidence="4">The sequence shown here is derived from an EMBL/GenBank/DDBJ whole genome shotgun (WGS) entry which is preliminary data.</text>
</comment>
<organism evidence="4 5">
    <name type="scientific">Actinidia chinensis var. chinensis</name>
    <name type="common">Chinese soft-hair kiwi</name>
    <dbReference type="NCBI Taxonomy" id="1590841"/>
    <lineage>
        <taxon>Eukaryota</taxon>
        <taxon>Viridiplantae</taxon>
        <taxon>Streptophyta</taxon>
        <taxon>Embryophyta</taxon>
        <taxon>Tracheophyta</taxon>
        <taxon>Spermatophyta</taxon>
        <taxon>Magnoliopsida</taxon>
        <taxon>eudicotyledons</taxon>
        <taxon>Gunneridae</taxon>
        <taxon>Pentapetalae</taxon>
        <taxon>asterids</taxon>
        <taxon>Ericales</taxon>
        <taxon>Actinidiaceae</taxon>
        <taxon>Actinidia</taxon>
    </lineage>
</organism>
<feature type="domain" description="Di19 zinc-binding" evidence="2">
    <location>
        <begin position="37"/>
        <end position="90"/>
    </location>
</feature>
<dbReference type="PANTHER" id="PTHR31875:SF25">
    <property type="entry name" value="PROTEIN DEHYDRATION-INDUCED 19 HOMOLOG 2"/>
    <property type="match status" value="1"/>
</dbReference>
<dbReference type="EMBL" id="NKQK01000028">
    <property type="protein sequence ID" value="PSR85969.1"/>
    <property type="molecule type" value="Genomic_DNA"/>
</dbReference>
<dbReference type="InterPro" id="IPR008598">
    <property type="entry name" value="Di19_Zn-bd"/>
</dbReference>
<evidence type="ECO:0000259" key="3">
    <source>
        <dbReference type="Pfam" id="PF14571"/>
    </source>
</evidence>
<dbReference type="InterPro" id="IPR027935">
    <property type="entry name" value="Di19_C"/>
</dbReference>
<comment type="similarity">
    <text evidence="1">Belongs to the Di19 family.</text>
</comment>
<keyword evidence="5" id="KW-1185">Reference proteome</keyword>
<dbReference type="Pfam" id="PF05605">
    <property type="entry name" value="zf-Di19"/>
    <property type="match status" value="1"/>
</dbReference>